<feature type="region of interest" description="Disordered" evidence="1">
    <location>
        <begin position="44"/>
        <end position="145"/>
    </location>
</feature>
<evidence type="ECO:0000313" key="3">
    <source>
        <dbReference type="Proteomes" id="UP001279734"/>
    </source>
</evidence>
<gene>
    <name evidence="2" type="ORF">Nepgr_008100</name>
</gene>
<feature type="compositionally biased region" description="Polar residues" evidence="1">
    <location>
        <begin position="17"/>
        <end position="28"/>
    </location>
</feature>
<feature type="region of interest" description="Disordered" evidence="1">
    <location>
        <begin position="1"/>
        <end position="28"/>
    </location>
</feature>
<evidence type="ECO:0000313" key="2">
    <source>
        <dbReference type="EMBL" id="GMH06260.1"/>
    </source>
</evidence>
<feature type="compositionally biased region" description="Polar residues" evidence="1">
    <location>
        <begin position="44"/>
        <end position="60"/>
    </location>
</feature>
<dbReference type="EMBL" id="BSYO01000006">
    <property type="protein sequence ID" value="GMH06260.1"/>
    <property type="molecule type" value="Genomic_DNA"/>
</dbReference>
<organism evidence="2 3">
    <name type="scientific">Nepenthes gracilis</name>
    <name type="common">Slender pitcher plant</name>
    <dbReference type="NCBI Taxonomy" id="150966"/>
    <lineage>
        <taxon>Eukaryota</taxon>
        <taxon>Viridiplantae</taxon>
        <taxon>Streptophyta</taxon>
        <taxon>Embryophyta</taxon>
        <taxon>Tracheophyta</taxon>
        <taxon>Spermatophyta</taxon>
        <taxon>Magnoliopsida</taxon>
        <taxon>eudicotyledons</taxon>
        <taxon>Gunneridae</taxon>
        <taxon>Pentapetalae</taxon>
        <taxon>Caryophyllales</taxon>
        <taxon>Nepenthaceae</taxon>
        <taxon>Nepenthes</taxon>
    </lineage>
</organism>
<protein>
    <submittedName>
        <fullName evidence="2">Uncharacterized protein</fullName>
    </submittedName>
</protein>
<comment type="caution">
    <text evidence="2">The sequence shown here is derived from an EMBL/GenBank/DDBJ whole genome shotgun (WGS) entry which is preliminary data.</text>
</comment>
<dbReference type="Proteomes" id="UP001279734">
    <property type="component" value="Unassembled WGS sequence"/>
</dbReference>
<feature type="compositionally biased region" description="Low complexity" evidence="1">
    <location>
        <begin position="61"/>
        <end position="75"/>
    </location>
</feature>
<keyword evidence="3" id="KW-1185">Reference proteome</keyword>
<evidence type="ECO:0000256" key="1">
    <source>
        <dbReference type="SAM" id="MobiDB-lite"/>
    </source>
</evidence>
<sequence length="145" mass="15746">MLGIAPPVLWEGKEASPSGNQIDGEPTSQQKIFVQDQKENLQSWRKTRLDSNGGSRTTNTLSKLSQSSKGSQQSKAQADESKHPTHLGNASNFIRNGKNDLDIFDCKRGLEGQRQGRGKENVQIQGRGSAGSRGTSGLRSDRPRG</sequence>
<feature type="compositionally biased region" description="Basic and acidic residues" evidence="1">
    <location>
        <begin position="97"/>
        <end position="111"/>
    </location>
</feature>
<dbReference type="AlphaFoldDB" id="A0AAD3S858"/>
<feature type="compositionally biased region" description="Low complexity" evidence="1">
    <location>
        <begin position="126"/>
        <end position="138"/>
    </location>
</feature>
<accession>A0AAD3S858</accession>
<proteinExistence type="predicted"/>
<name>A0AAD3S858_NEPGR</name>
<reference evidence="2" key="1">
    <citation type="submission" date="2023-05" db="EMBL/GenBank/DDBJ databases">
        <title>Nepenthes gracilis genome sequencing.</title>
        <authorList>
            <person name="Fukushima K."/>
        </authorList>
    </citation>
    <scope>NUCLEOTIDE SEQUENCE</scope>
    <source>
        <strain evidence="2">SING2019-196</strain>
    </source>
</reference>